<proteinExistence type="predicted"/>
<dbReference type="PANTHER" id="PTHR35706:SF1">
    <property type="entry name" value="EMBRYOGENESIS-LIKE PROTEIN"/>
    <property type="match status" value="1"/>
</dbReference>
<dbReference type="PANTHER" id="PTHR35706">
    <property type="entry name" value="F14O23.11 PROTEIN"/>
    <property type="match status" value="1"/>
</dbReference>
<protein>
    <submittedName>
        <fullName evidence="1">Uncharacterized protein</fullName>
    </submittedName>
</protein>
<dbReference type="InterPro" id="IPR053325">
    <property type="entry name" value="H3-Acetyl_Activator"/>
</dbReference>
<reference evidence="1" key="1">
    <citation type="submission" date="2021-01" db="EMBL/GenBank/DDBJ databases">
        <authorList>
            <person name="Corre E."/>
            <person name="Pelletier E."/>
            <person name="Niang G."/>
            <person name="Scheremetjew M."/>
            <person name="Finn R."/>
            <person name="Kale V."/>
            <person name="Holt S."/>
            <person name="Cochrane G."/>
            <person name="Meng A."/>
            <person name="Brown T."/>
            <person name="Cohen L."/>
        </authorList>
    </citation>
    <scope>NUCLEOTIDE SEQUENCE</scope>
    <source>
        <strain evidence="1">SL-175</strain>
    </source>
</reference>
<accession>A0A7S0SKV4</accession>
<dbReference type="EMBL" id="HBFC01019248">
    <property type="protein sequence ID" value="CAD8708787.1"/>
    <property type="molecule type" value="Transcribed_RNA"/>
</dbReference>
<dbReference type="AlphaFoldDB" id="A0A7S0SKV4"/>
<name>A0A7S0SKV4_9CHLO</name>
<evidence type="ECO:0000313" key="1">
    <source>
        <dbReference type="EMBL" id="CAD8708787.1"/>
    </source>
</evidence>
<organism evidence="1">
    <name type="scientific">Mantoniella antarctica</name>
    <dbReference type="NCBI Taxonomy" id="81844"/>
    <lineage>
        <taxon>Eukaryota</taxon>
        <taxon>Viridiplantae</taxon>
        <taxon>Chlorophyta</taxon>
        <taxon>Mamiellophyceae</taxon>
        <taxon>Mamiellales</taxon>
        <taxon>Mamiellaceae</taxon>
        <taxon>Mantoniella</taxon>
    </lineage>
</organism>
<sequence length="194" mass="20651">MLSIPRHARHALRAVRAAVSASGVGQVKARTNAIVGTSAFWGAARSFTTITCSIHGLGRLAAATPTTVAQRLISGSPATHGSSAVDRRGFAAAATGGEPPLSPDEVRKRMDAINDSFAEAREEIECAMEAVGTTFFNEEAEYAQEVTGKVLDMYYALCDAMPAEEKAATQRAMGMKMEQLKAELKLLDHAHDDD</sequence>
<gene>
    <name evidence="1" type="ORF">MANT1106_LOCUS11470</name>
</gene>